<gene>
    <name evidence="2" type="ORF">HPB51_023713</name>
</gene>
<protein>
    <submittedName>
        <fullName evidence="2">Uncharacterized protein</fullName>
    </submittedName>
</protein>
<keyword evidence="1" id="KW-0812">Transmembrane</keyword>
<keyword evidence="3" id="KW-1185">Reference proteome</keyword>
<sequence length="170" mass="18643">MAASDQGQTEVVQSRADEKWVLLQDGGGAAKELLLEEQDGDASGEKKSLGNAAKGQESILDTAMFLGWCRSAWDDVHIHHALRDDIRPYAIGIALSVHSADVVATFETLKRHWRGTEEARTIFAKRWLHPPKPVLLTAACTVVCLLAIREIFMIFIVLGGRISCGVYGET</sequence>
<accession>A0A9J6E3Y5</accession>
<dbReference type="Proteomes" id="UP000821866">
    <property type="component" value="Chromosome 4"/>
</dbReference>
<evidence type="ECO:0000313" key="2">
    <source>
        <dbReference type="EMBL" id="KAH8029167.1"/>
    </source>
</evidence>
<dbReference type="EMBL" id="JABSTU010000006">
    <property type="protein sequence ID" value="KAH8029167.1"/>
    <property type="molecule type" value="Genomic_DNA"/>
</dbReference>
<dbReference type="AlphaFoldDB" id="A0A9J6E3Y5"/>
<comment type="caution">
    <text evidence="2">The sequence shown here is derived from an EMBL/GenBank/DDBJ whole genome shotgun (WGS) entry which is preliminary data.</text>
</comment>
<name>A0A9J6E3Y5_RHIMP</name>
<reference evidence="2" key="2">
    <citation type="submission" date="2021-09" db="EMBL/GenBank/DDBJ databases">
        <authorList>
            <person name="Jia N."/>
            <person name="Wang J."/>
            <person name="Shi W."/>
            <person name="Du L."/>
            <person name="Sun Y."/>
            <person name="Zhan W."/>
            <person name="Jiang J."/>
            <person name="Wang Q."/>
            <person name="Zhang B."/>
            <person name="Ji P."/>
            <person name="Sakyi L.B."/>
            <person name="Cui X."/>
            <person name="Yuan T."/>
            <person name="Jiang B."/>
            <person name="Yang W."/>
            <person name="Lam T.T.-Y."/>
            <person name="Chang Q."/>
            <person name="Ding S."/>
            <person name="Wang X."/>
            <person name="Zhu J."/>
            <person name="Ruan X."/>
            <person name="Zhao L."/>
            <person name="Wei J."/>
            <person name="Que T."/>
            <person name="Du C."/>
            <person name="Cheng J."/>
            <person name="Dai P."/>
            <person name="Han X."/>
            <person name="Huang E."/>
            <person name="Gao Y."/>
            <person name="Liu J."/>
            <person name="Shao H."/>
            <person name="Ye R."/>
            <person name="Li L."/>
            <person name="Wei W."/>
            <person name="Wang X."/>
            <person name="Wang C."/>
            <person name="Huo Q."/>
            <person name="Li W."/>
            <person name="Guo W."/>
            <person name="Chen H."/>
            <person name="Chen S."/>
            <person name="Zhou L."/>
            <person name="Zhou L."/>
            <person name="Ni X."/>
            <person name="Tian J."/>
            <person name="Zhou Y."/>
            <person name="Sheng Y."/>
            <person name="Liu T."/>
            <person name="Pan Y."/>
            <person name="Xia L."/>
            <person name="Li J."/>
            <person name="Zhao F."/>
            <person name="Cao W."/>
        </authorList>
    </citation>
    <scope>NUCLEOTIDE SEQUENCE</scope>
    <source>
        <strain evidence="2">Rmic-2018</strain>
        <tissue evidence="2">Larvae</tissue>
    </source>
</reference>
<feature type="transmembrane region" description="Helical" evidence="1">
    <location>
        <begin position="134"/>
        <end position="158"/>
    </location>
</feature>
<keyword evidence="1" id="KW-1133">Transmembrane helix</keyword>
<evidence type="ECO:0000256" key="1">
    <source>
        <dbReference type="SAM" id="Phobius"/>
    </source>
</evidence>
<reference evidence="2" key="1">
    <citation type="journal article" date="2020" name="Cell">
        <title>Large-Scale Comparative Analyses of Tick Genomes Elucidate Their Genetic Diversity and Vector Capacities.</title>
        <authorList>
            <consortium name="Tick Genome and Microbiome Consortium (TIGMIC)"/>
            <person name="Jia N."/>
            <person name="Wang J."/>
            <person name="Shi W."/>
            <person name="Du L."/>
            <person name="Sun Y."/>
            <person name="Zhan W."/>
            <person name="Jiang J.F."/>
            <person name="Wang Q."/>
            <person name="Zhang B."/>
            <person name="Ji P."/>
            <person name="Bell-Sakyi L."/>
            <person name="Cui X.M."/>
            <person name="Yuan T.T."/>
            <person name="Jiang B.G."/>
            <person name="Yang W.F."/>
            <person name="Lam T.T."/>
            <person name="Chang Q.C."/>
            <person name="Ding S.J."/>
            <person name="Wang X.J."/>
            <person name="Zhu J.G."/>
            <person name="Ruan X.D."/>
            <person name="Zhao L."/>
            <person name="Wei J.T."/>
            <person name="Ye R.Z."/>
            <person name="Que T.C."/>
            <person name="Du C.H."/>
            <person name="Zhou Y.H."/>
            <person name="Cheng J.X."/>
            <person name="Dai P.F."/>
            <person name="Guo W.B."/>
            <person name="Han X.H."/>
            <person name="Huang E.J."/>
            <person name="Li L.F."/>
            <person name="Wei W."/>
            <person name="Gao Y.C."/>
            <person name="Liu J.Z."/>
            <person name="Shao H.Z."/>
            <person name="Wang X."/>
            <person name="Wang C.C."/>
            <person name="Yang T.C."/>
            <person name="Huo Q.B."/>
            <person name="Li W."/>
            <person name="Chen H.Y."/>
            <person name="Chen S.E."/>
            <person name="Zhou L.G."/>
            <person name="Ni X.B."/>
            <person name="Tian J.H."/>
            <person name="Sheng Y."/>
            <person name="Liu T."/>
            <person name="Pan Y.S."/>
            <person name="Xia L.Y."/>
            <person name="Li J."/>
            <person name="Zhao F."/>
            <person name="Cao W.C."/>
        </authorList>
    </citation>
    <scope>NUCLEOTIDE SEQUENCE</scope>
    <source>
        <strain evidence="2">Rmic-2018</strain>
    </source>
</reference>
<keyword evidence="1" id="KW-0472">Membrane</keyword>
<evidence type="ECO:0000313" key="3">
    <source>
        <dbReference type="Proteomes" id="UP000821866"/>
    </source>
</evidence>
<proteinExistence type="predicted"/>
<organism evidence="2 3">
    <name type="scientific">Rhipicephalus microplus</name>
    <name type="common">Cattle tick</name>
    <name type="synonym">Boophilus microplus</name>
    <dbReference type="NCBI Taxonomy" id="6941"/>
    <lineage>
        <taxon>Eukaryota</taxon>
        <taxon>Metazoa</taxon>
        <taxon>Ecdysozoa</taxon>
        <taxon>Arthropoda</taxon>
        <taxon>Chelicerata</taxon>
        <taxon>Arachnida</taxon>
        <taxon>Acari</taxon>
        <taxon>Parasitiformes</taxon>
        <taxon>Ixodida</taxon>
        <taxon>Ixodoidea</taxon>
        <taxon>Ixodidae</taxon>
        <taxon>Rhipicephalinae</taxon>
        <taxon>Rhipicephalus</taxon>
        <taxon>Boophilus</taxon>
    </lineage>
</organism>